<gene>
    <name evidence="1" type="ORF">QM524_15235</name>
</gene>
<dbReference type="PIRSF" id="PIRSF003109">
    <property type="entry name" value="McrC"/>
    <property type="match status" value="1"/>
</dbReference>
<proteinExistence type="predicted"/>
<dbReference type="Proteomes" id="UP001236507">
    <property type="component" value="Unassembled WGS sequence"/>
</dbReference>
<dbReference type="RefSeq" id="WP_283345235.1">
    <property type="nucleotide sequence ID" value="NZ_JASHIF010000011.1"/>
</dbReference>
<organism evidence="1 2">
    <name type="scientific">Flectobacillus roseus</name>
    <dbReference type="NCBI Taxonomy" id="502259"/>
    <lineage>
        <taxon>Bacteria</taxon>
        <taxon>Pseudomonadati</taxon>
        <taxon>Bacteroidota</taxon>
        <taxon>Cytophagia</taxon>
        <taxon>Cytophagales</taxon>
        <taxon>Flectobacillaceae</taxon>
        <taxon>Flectobacillus</taxon>
    </lineage>
</organism>
<name>A0ABT6YAF9_9BACT</name>
<dbReference type="PANTHER" id="PTHR38733:SF1">
    <property type="entry name" value="TYPE IV METHYL-DIRECTED RESTRICTION ENZYME ECOKMCRBC"/>
    <property type="match status" value="1"/>
</dbReference>
<evidence type="ECO:0000313" key="1">
    <source>
        <dbReference type="EMBL" id="MDI9860567.1"/>
    </source>
</evidence>
<dbReference type="Pfam" id="PF10117">
    <property type="entry name" value="McrBC"/>
    <property type="match status" value="1"/>
</dbReference>
<reference evidence="1 2" key="1">
    <citation type="submission" date="2023-05" db="EMBL/GenBank/DDBJ databases">
        <title>Novel species of genus Flectobacillus isolated from stream in China.</title>
        <authorList>
            <person name="Lu H."/>
        </authorList>
    </citation>
    <scope>NUCLEOTIDE SEQUENCE [LARGE SCALE GENOMIC DNA]</scope>
    <source>
        <strain evidence="1 2">KCTC 42575</strain>
    </source>
</reference>
<dbReference type="PANTHER" id="PTHR38733">
    <property type="entry name" value="PROTEIN MCRC"/>
    <property type="match status" value="1"/>
</dbReference>
<evidence type="ECO:0008006" key="3">
    <source>
        <dbReference type="Google" id="ProtNLM"/>
    </source>
</evidence>
<protein>
    <recommendedName>
        <fullName evidence="3">5-methylcytosine-specific restriction endonuclease system specificity protein McrC</fullName>
    </recommendedName>
</protein>
<keyword evidence="2" id="KW-1185">Reference proteome</keyword>
<accession>A0ABT6YAF9</accession>
<evidence type="ECO:0000313" key="2">
    <source>
        <dbReference type="Proteomes" id="UP001236507"/>
    </source>
</evidence>
<dbReference type="EMBL" id="JASHIF010000011">
    <property type="protein sequence ID" value="MDI9860567.1"/>
    <property type="molecule type" value="Genomic_DNA"/>
</dbReference>
<dbReference type="InterPro" id="IPR014407">
    <property type="entry name" value="McrC_bac"/>
</dbReference>
<comment type="caution">
    <text evidence="1">The sequence shown here is derived from an EMBL/GenBank/DDBJ whole genome shotgun (WGS) entry which is preliminary data.</text>
</comment>
<sequence>MIPIENIYFLLCYAWDKLEQRHLLKAGVSGQKSIYELLASILVRELPTLWKKGYFKNYTEQNQYIQGIRGKVHISPSLATGAFEKGMAYCEFDEFSDNILANQILKSSLVRLLKVSTLSEKVHQSLYTELRRLHYIQEISLHEALFRQAFAQCHRNTTYTFLLHICELLYSQSMVSEQGESILFRDFEQDDRKMAGLFEAFVRNFYKIELKSAKVFRERLQWKLTGTEPQYLPKMQTDISLILNDGKKLIIDTKYYARTLNTYFNSEKVHTENLYQLFAYLKNQPDEQAEGILLYPTVKQSLSLSYTSEQHQIRIETINLAQPWEKIHEDLLEIVTKNLPQTPYSFD</sequence>
<dbReference type="InterPro" id="IPR019292">
    <property type="entry name" value="McrC"/>
</dbReference>